<evidence type="ECO:0000256" key="1">
    <source>
        <dbReference type="ARBA" id="ARBA00008343"/>
    </source>
</evidence>
<name>A0ABS4FXF8_9BACL</name>
<dbReference type="Gene3D" id="1.10.340.30">
    <property type="entry name" value="Hypothetical protein, domain 2"/>
    <property type="match status" value="1"/>
</dbReference>
<evidence type="ECO:0000256" key="9">
    <source>
        <dbReference type="ARBA" id="ARBA00023295"/>
    </source>
</evidence>
<keyword evidence="3 10" id="KW-0479">Metal-binding</keyword>
<dbReference type="PROSITE" id="PS01155">
    <property type="entry name" value="ENDONUCLEASE_III_2"/>
    <property type="match status" value="1"/>
</dbReference>
<evidence type="ECO:0000256" key="7">
    <source>
        <dbReference type="ARBA" id="ARBA00023014"/>
    </source>
</evidence>
<keyword evidence="10 12" id="KW-0456">Lyase</keyword>
<keyword evidence="13" id="KW-1185">Reference proteome</keyword>
<keyword evidence="6 10" id="KW-0408">Iron</keyword>
<dbReference type="PANTHER" id="PTHR10359:SF18">
    <property type="entry name" value="ENDONUCLEASE III"/>
    <property type="match status" value="1"/>
</dbReference>
<dbReference type="NCBIfam" id="TIGR01083">
    <property type="entry name" value="nth"/>
    <property type="match status" value="1"/>
</dbReference>
<dbReference type="CDD" id="cd00056">
    <property type="entry name" value="ENDO3c"/>
    <property type="match status" value="1"/>
</dbReference>
<evidence type="ECO:0000256" key="3">
    <source>
        <dbReference type="ARBA" id="ARBA00022723"/>
    </source>
</evidence>
<evidence type="ECO:0000256" key="6">
    <source>
        <dbReference type="ARBA" id="ARBA00023004"/>
    </source>
</evidence>
<evidence type="ECO:0000259" key="11">
    <source>
        <dbReference type="SMART" id="SM00478"/>
    </source>
</evidence>
<dbReference type="HAMAP" id="MF_00942">
    <property type="entry name" value="Nth"/>
    <property type="match status" value="1"/>
</dbReference>
<dbReference type="Proteomes" id="UP001519272">
    <property type="component" value="Unassembled WGS sequence"/>
</dbReference>
<dbReference type="Pfam" id="PF00730">
    <property type="entry name" value="HhH-GPD"/>
    <property type="match status" value="1"/>
</dbReference>
<comment type="similarity">
    <text evidence="1 10">Belongs to the Nth/MutY family.</text>
</comment>
<dbReference type="GO" id="GO:0140078">
    <property type="term" value="F:class I DNA-(apurinic or apyrimidinic site) endonuclease activity"/>
    <property type="evidence" value="ECO:0007669"/>
    <property type="project" value="UniProtKB-EC"/>
</dbReference>
<keyword evidence="4 10" id="KW-0227">DNA damage</keyword>
<dbReference type="InterPro" id="IPR023170">
    <property type="entry name" value="HhH_base_excis_C"/>
</dbReference>
<keyword evidence="12" id="KW-0255">Endonuclease</keyword>
<dbReference type="PANTHER" id="PTHR10359">
    <property type="entry name" value="A/G-SPECIFIC ADENINE GLYCOSYLASE/ENDONUCLEASE III"/>
    <property type="match status" value="1"/>
</dbReference>
<dbReference type="Pfam" id="PF00633">
    <property type="entry name" value="HHH"/>
    <property type="match status" value="1"/>
</dbReference>
<keyword evidence="8 10" id="KW-0234">DNA repair</keyword>
<dbReference type="SMART" id="SM00478">
    <property type="entry name" value="ENDO3c"/>
    <property type="match status" value="1"/>
</dbReference>
<dbReference type="InterPro" id="IPR011257">
    <property type="entry name" value="DNA_glycosylase"/>
</dbReference>
<reference evidence="12 13" key="1">
    <citation type="submission" date="2021-03" db="EMBL/GenBank/DDBJ databases">
        <title>Genomic Encyclopedia of Type Strains, Phase IV (KMG-IV): sequencing the most valuable type-strain genomes for metagenomic binning, comparative biology and taxonomic classification.</title>
        <authorList>
            <person name="Goeker M."/>
        </authorList>
    </citation>
    <scope>NUCLEOTIDE SEQUENCE [LARGE SCALE GENOMIC DNA]</scope>
    <source>
        <strain evidence="12 13">DSM 14349</strain>
    </source>
</reference>
<sequence length="256" mass="29310">MRLKSNNHLRVNNRLDAGSPLSQDGYFEREGEGGDMNAAGVRYILDQIGLMFPDAHCELVHNNEFELTIAVLLSAQCTDATVNKVTVDLFQKYKQPEDYVAVPIEELEQDIRRIGLFRSKAKHIQKLCAILIEQYDGKIPRELNELVKLPGVGRKTANVVMSVAFGVPAIAVDTHVERVSKRLALAAWKDSVLEVEQKLMRKVPREEWTLTHHRFIFFGRYHCKAQNPNCEDCPLLDVCREGKKRMKQLQVRKDKK</sequence>
<proteinExistence type="inferred from homology"/>
<gene>
    <name evidence="10" type="primary">nth</name>
    <name evidence="12" type="ORF">J2Z32_003940</name>
</gene>
<feature type="binding site" evidence="10">
    <location>
        <position position="239"/>
    </location>
    <ligand>
        <name>[4Fe-4S] cluster</name>
        <dbReference type="ChEBI" id="CHEBI:49883"/>
    </ligand>
</feature>
<dbReference type="EC" id="4.2.99.18" evidence="10"/>
<dbReference type="InterPro" id="IPR003265">
    <property type="entry name" value="HhH-GPD_domain"/>
</dbReference>
<comment type="cofactor">
    <cofactor evidence="10">
        <name>[4Fe-4S] cluster</name>
        <dbReference type="ChEBI" id="CHEBI:49883"/>
    </cofactor>
    <text evidence="10">Binds 1 [4Fe-4S] cluster.</text>
</comment>
<feature type="binding site" evidence="10">
    <location>
        <position position="223"/>
    </location>
    <ligand>
        <name>[4Fe-4S] cluster</name>
        <dbReference type="ChEBI" id="CHEBI:49883"/>
    </ligand>
</feature>
<organism evidence="12 13">
    <name type="scientific">Paenibacillus turicensis</name>
    <dbReference type="NCBI Taxonomy" id="160487"/>
    <lineage>
        <taxon>Bacteria</taxon>
        <taxon>Bacillati</taxon>
        <taxon>Bacillota</taxon>
        <taxon>Bacilli</taxon>
        <taxon>Bacillales</taxon>
        <taxon>Paenibacillaceae</taxon>
        <taxon>Paenibacillus</taxon>
    </lineage>
</organism>
<evidence type="ECO:0000256" key="5">
    <source>
        <dbReference type="ARBA" id="ARBA00022801"/>
    </source>
</evidence>
<evidence type="ECO:0000256" key="10">
    <source>
        <dbReference type="HAMAP-Rule" id="MF_00942"/>
    </source>
</evidence>
<evidence type="ECO:0000256" key="4">
    <source>
        <dbReference type="ARBA" id="ARBA00022763"/>
    </source>
</evidence>
<dbReference type="Gene3D" id="1.10.1670.10">
    <property type="entry name" value="Helix-hairpin-Helix base-excision DNA repair enzymes (C-terminal)"/>
    <property type="match status" value="1"/>
</dbReference>
<keyword evidence="2 10" id="KW-0004">4Fe-4S</keyword>
<keyword evidence="5 10" id="KW-0378">Hydrolase</keyword>
<keyword evidence="12" id="KW-0540">Nuclease</keyword>
<accession>A0ABS4FXF8</accession>
<feature type="domain" description="HhH-GPD" evidence="11">
    <location>
        <begin position="73"/>
        <end position="221"/>
    </location>
</feature>
<dbReference type="InterPro" id="IPR003651">
    <property type="entry name" value="Endonuclease3_FeS-loop_motif"/>
</dbReference>
<dbReference type="EMBL" id="JAGGKG010000024">
    <property type="protein sequence ID" value="MBP1907265.1"/>
    <property type="molecule type" value="Genomic_DNA"/>
</dbReference>
<dbReference type="InterPro" id="IPR005759">
    <property type="entry name" value="Nth"/>
</dbReference>
<dbReference type="InterPro" id="IPR004036">
    <property type="entry name" value="Endonuclease-III-like_CS2"/>
</dbReference>
<comment type="caution">
    <text evidence="12">The sequence shown here is derived from an EMBL/GenBank/DDBJ whole genome shotgun (WGS) entry which is preliminary data.</text>
</comment>
<feature type="binding site" evidence="10">
    <location>
        <position position="230"/>
    </location>
    <ligand>
        <name>[4Fe-4S] cluster</name>
        <dbReference type="ChEBI" id="CHEBI:49883"/>
    </ligand>
</feature>
<comment type="function">
    <text evidence="10">DNA repair enzyme that has both DNA N-glycosylase activity and AP-lyase activity. The DNA N-glycosylase activity releases various damaged pyrimidines from DNA by cleaving the N-glycosidic bond, leaving an AP (apurinic/apyrimidinic) site. The AP-lyase activity cleaves the phosphodiester bond 3' to the AP site by a beta-elimination, leaving a 3'-terminal unsaturated sugar and a product with a terminal 5'-phosphate.</text>
</comment>
<evidence type="ECO:0000256" key="2">
    <source>
        <dbReference type="ARBA" id="ARBA00022485"/>
    </source>
</evidence>
<dbReference type="SMART" id="SM00525">
    <property type="entry name" value="FES"/>
    <property type="match status" value="1"/>
</dbReference>
<dbReference type="InterPro" id="IPR000445">
    <property type="entry name" value="HhH_motif"/>
</dbReference>
<keyword evidence="9 10" id="KW-0326">Glycosidase</keyword>
<protein>
    <recommendedName>
        <fullName evidence="10">Endonuclease III</fullName>
        <ecNumber evidence="10">4.2.99.18</ecNumber>
    </recommendedName>
    <alternativeName>
        <fullName evidence="10">DNA-(apurinic or apyrimidinic site) lyase</fullName>
    </alternativeName>
</protein>
<comment type="catalytic activity">
    <reaction evidence="10">
        <text>2'-deoxyribonucleotide-(2'-deoxyribose 5'-phosphate)-2'-deoxyribonucleotide-DNA = a 3'-end 2'-deoxyribonucleotide-(2,3-dehydro-2,3-deoxyribose 5'-phosphate)-DNA + a 5'-end 5'-phospho-2'-deoxyribonucleoside-DNA + H(+)</text>
        <dbReference type="Rhea" id="RHEA:66592"/>
        <dbReference type="Rhea" id="RHEA-COMP:13180"/>
        <dbReference type="Rhea" id="RHEA-COMP:16897"/>
        <dbReference type="Rhea" id="RHEA-COMP:17067"/>
        <dbReference type="ChEBI" id="CHEBI:15378"/>
        <dbReference type="ChEBI" id="CHEBI:136412"/>
        <dbReference type="ChEBI" id="CHEBI:157695"/>
        <dbReference type="ChEBI" id="CHEBI:167181"/>
        <dbReference type="EC" id="4.2.99.18"/>
    </reaction>
</comment>
<evidence type="ECO:0000256" key="8">
    <source>
        <dbReference type="ARBA" id="ARBA00023204"/>
    </source>
</evidence>
<evidence type="ECO:0000313" key="12">
    <source>
        <dbReference type="EMBL" id="MBP1907265.1"/>
    </source>
</evidence>
<feature type="binding site" evidence="10">
    <location>
        <position position="233"/>
    </location>
    <ligand>
        <name>[4Fe-4S] cluster</name>
        <dbReference type="ChEBI" id="CHEBI:49883"/>
    </ligand>
</feature>
<evidence type="ECO:0000313" key="13">
    <source>
        <dbReference type="Proteomes" id="UP001519272"/>
    </source>
</evidence>
<dbReference type="Pfam" id="PF10576">
    <property type="entry name" value="EndIII_4Fe-2S"/>
    <property type="match status" value="1"/>
</dbReference>
<dbReference type="SUPFAM" id="SSF48150">
    <property type="entry name" value="DNA-glycosylase"/>
    <property type="match status" value="1"/>
</dbReference>
<keyword evidence="10" id="KW-0238">DNA-binding</keyword>
<keyword evidence="7 10" id="KW-0411">Iron-sulfur</keyword>